<dbReference type="GO" id="GO:0016020">
    <property type="term" value="C:membrane"/>
    <property type="evidence" value="ECO:0007669"/>
    <property type="project" value="UniProtKB-SubCell"/>
</dbReference>
<evidence type="ECO:0000313" key="5">
    <source>
        <dbReference type="EMBL" id="EEF28550.1"/>
    </source>
</evidence>
<proteinExistence type="predicted"/>
<gene>
    <name evidence="5" type="ORF">RCOM_0295920</name>
</gene>
<comment type="subcellular location">
    <subcellularLocation>
        <location evidence="1">Membrane</location>
    </subcellularLocation>
</comment>
<dbReference type="EMBL" id="EQ974608">
    <property type="protein sequence ID" value="EEF28550.1"/>
    <property type="molecule type" value="Genomic_DNA"/>
</dbReference>
<feature type="compositionally biased region" description="Acidic residues" evidence="3">
    <location>
        <begin position="79"/>
        <end position="89"/>
    </location>
</feature>
<dbReference type="Proteomes" id="UP000008311">
    <property type="component" value="Unassembled WGS sequence"/>
</dbReference>
<keyword evidence="4" id="KW-0812">Transmembrane</keyword>
<dbReference type="STRING" id="3988.B9T6G7"/>
<feature type="region of interest" description="Disordered" evidence="3">
    <location>
        <begin position="44"/>
        <end position="92"/>
    </location>
</feature>
<dbReference type="eggNOG" id="ENOG502S509">
    <property type="taxonomic scope" value="Eukaryota"/>
</dbReference>
<dbReference type="GO" id="GO:0098542">
    <property type="term" value="P:defense response to other organism"/>
    <property type="evidence" value="ECO:0007669"/>
    <property type="project" value="InterPro"/>
</dbReference>
<organism evidence="5 6">
    <name type="scientific">Ricinus communis</name>
    <name type="common">Castor bean</name>
    <dbReference type="NCBI Taxonomy" id="3988"/>
    <lineage>
        <taxon>Eukaryota</taxon>
        <taxon>Viridiplantae</taxon>
        <taxon>Streptophyta</taxon>
        <taxon>Embryophyta</taxon>
        <taxon>Tracheophyta</taxon>
        <taxon>Spermatophyta</taxon>
        <taxon>Magnoliopsida</taxon>
        <taxon>eudicotyledons</taxon>
        <taxon>Gunneridae</taxon>
        <taxon>Pentapetalae</taxon>
        <taxon>rosids</taxon>
        <taxon>fabids</taxon>
        <taxon>Malpighiales</taxon>
        <taxon>Euphorbiaceae</taxon>
        <taxon>Acalyphoideae</taxon>
        <taxon>Acalypheae</taxon>
        <taxon>Ricinus</taxon>
    </lineage>
</organism>
<evidence type="ECO:0008006" key="7">
    <source>
        <dbReference type="Google" id="ProtNLM"/>
    </source>
</evidence>
<feature type="compositionally biased region" description="Pro residues" evidence="3">
    <location>
        <begin position="12"/>
        <end position="24"/>
    </location>
</feature>
<keyword evidence="6" id="KW-1185">Reference proteome</keyword>
<evidence type="ECO:0000256" key="4">
    <source>
        <dbReference type="SAM" id="Phobius"/>
    </source>
</evidence>
<feature type="transmembrane region" description="Helical" evidence="4">
    <location>
        <begin position="102"/>
        <end position="126"/>
    </location>
</feature>
<evidence type="ECO:0000256" key="3">
    <source>
        <dbReference type="SAM" id="MobiDB-lite"/>
    </source>
</evidence>
<evidence type="ECO:0000313" key="6">
    <source>
        <dbReference type="Proteomes" id="UP000008311"/>
    </source>
</evidence>
<keyword evidence="4" id="KW-1133">Transmembrane helix</keyword>
<sequence>MVDSTYHLFPPLQNPLPPPPPPPYLSSSVSNGLTSQRSIRSVALSLPSVTEESEQELEGQRENQHEDIENEEEAKLKEEEEEEEEEDEEEGRHRPRCSLCCAWMFFGSLAAVLIVLIIILIFVVTLRSALPEFYVLRMDFPKLHLASENNELFLDADVHIRIQALNINEEVELEYSELKVQVSSEDIPLGETKIPGFSQNPKDKTVLRMRTRVWNSPANEDDAKALKENAENRQTVVDILLNGNIGFHVGVVKLNWVPALIACQKIKQAEVDFAQKPKCNVKIFGFR</sequence>
<evidence type="ECO:0000256" key="2">
    <source>
        <dbReference type="ARBA" id="ARBA00023136"/>
    </source>
</evidence>
<dbReference type="PANTHER" id="PTHR31234">
    <property type="entry name" value="LATE EMBRYOGENESIS ABUNDANT (LEA) HYDROXYPROLINE-RICH GLYCOPROTEIN FAMILY"/>
    <property type="match status" value="1"/>
</dbReference>
<keyword evidence="2 4" id="KW-0472">Membrane</keyword>
<evidence type="ECO:0000256" key="1">
    <source>
        <dbReference type="ARBA" id="ARBA00004370"/>
    </source>
</evidence>
<protein>
    <recommendedName>
        <fullName evidence="7">Late embryogenesis abundant protein LEA-2 subgroup domain-containing protein</fullName>
    </recommendedName>
</protein>
<dbReference type="InParanoid" id="B9T6G7"/>
<name>B9T6G7_RICCO</name>
<dbReference type="FunCoup" id="B9T6G7">
    <property type="interactions" value="12"/>
</dbReference>
<accession>B9T6G7</accession>
<dbReference type="AlphaFoldDB" id="B9T6G7"/>
<reference evidence="6" key="1">
    <citation type="journal article" date="2010" name="Nat. Biotechnol.">
        <title>Draft genome sequence of the oilseed species Ricinus communis.</title>
        <authorList>
            <person name="Chan A.P."/>
            <person name="Crabtree J."/>
            <person name="Zhao Q."/>
            <person name="Lorenzi H."/>
            <person name="Orvis J."/>
            <person name="Puiu D."/>
            <person name="Melake-Berhan A."/>
            <person name="Jones K.M."/>
            <person name="Redman J."/>
            <person name="Chen G."/>
            <person name="Cahoon E.B."/>
            <person name="Gedil M."/>
            <person name="Stanke M."/>
            <person name="Haas B.J."/>
            <person name="Wortman J.R."/>
            <person name="Fraser-Liggett C.M."/>
            <person name="Ravel J."/>
            <person name="Rabinowicz P.D."/>
        </authorList>
    </citation>
    <scope>NUCLEOTIDE SEQUENCE [LARGE SCALE GENOMIC DNA]</scope>
    <source>
        <strain evidence="6">cv. Hale</strain>
    </source>
</reference>
<dbReference type="PANTHER" id="PTHR31234:SF32">
    <property type="entry name" value="LATE EMBRYOGENESIS ABUNDANT (LEA) HYDROXYPROLINE-RICH GLYCOPROTEIN FAMILY"/>
    <property type="match status" value="1"/>
</dbReference>
<dbReference type="InterPro" id="IPR044839">
    <property type="entry name" value="NDR1-like"/>
</dbReference>
<feature type="region of interest" description="Disordered" evidence="3">
    <location>
        <begin position="1"/>
        <end position="32"/>
    </location>
</feature>
<feature type="compositionally biased region" description="Basic and acidic residues" evidence="3">
    <location>
        <begin position="58"/>
        <end position="78"/>
    </location>
</feature>